<keyword evidence="3 7" id="KW-0436">Ligase</keyword>
<keyword evidence="5 7" id="KW-0067">ATP-binding</keyword>
<accession>A0A151GGD8</accession>
<keyword evidence="6 7" id="KW-0520">NAD</keyword>
<dbReference type="GO" id="GO:0005737">
    <property type="term" value="C:cytoplasm"/>
    <property type="evidence" value="ECO:0007669"/>
    <property type="project" value="EnsemblFungi"/>
</dbReference>
<dbReference type="Proteomes" id="UP000076580">
    <property type="component" value="Chromosome 03"/>
</dbReference>
<reference evidence="9 10" key="1">
    <citation type="journal article" date="2016" name="Sci. Rep.">
        <title>Insights into Adaptations to a Near-Obligate Nematode Endoparasitic Lifestyle from the Finished Genome of Drechmeria coniospora.</title>
        <authorList>
            <person name="Zhang L."/>
            <person name="Zhou Z."/>
            <person name="Guo Q."/>
            <person name="Fokkens L."/>
            <person name="Miskei M."/>
            <person name="Pocsi I."/>
            <person name="Zhang W."/>
            <person name="Chen M."/>
            <person name="Wang L."/>
            <person name="Sun Y."/>
            <person name="Donzelli B.G."/>
            <person name="Gibson D.M."/>
            <person name="Nelson D.R."/>
            <person name="Luo J.G."/>
            <person name="Rep M."/>
            <person name="Liu H."/>
            <person name="Yang S."/>
            <person name="Wang J."/>
            <person name="Krasnoff S.B."/>
            <person name="Xu Y."/>
            <person name="Molnar I."/>
            <person name="Lin M."/>
        </authorList>
    </citation>
    <scope>NUCLEOTIDE SEQUENCE [LARGE SCALE GENOMIC DNA]</scope>
    <source>
        <strain evidence="9 10">ARSEF 6962</strain>
    </source>
</reference>
<evidence type="ECO:0000256" key="7">
    <source>
        <dbReference type="PIRNR" id="PIRNR006630"/>
    </source>
</evidence>
<dbReference type="CDD" id="cd00553">
    <property type="entry name" value="NAD_synthase"/>
    <property type="match status" value="1"/>
</dbReference>
<dbReference type="Gene3D" id="3.60.110.10">
    <property type="entry name" value="Carbon-nitrogen hydrolase"/>
    <property type="match status" value="1"/>
</dbReference>
<organism evidence="9 10">
    <name type="scientific">Drechmeria coniospora</name>
    <name type="common">Nematophagous fungus</name>
    <name type="synonym">Meria coniospora</name>
    <dbReference type="NCBI Taxonomy" id="98403"/>
    <lineage>
        <taxon>Eukaryota</taxon>
        <taxon>Fungi</taxon>
        <taxon>Dikarya</taxon>
        <taxon>Ascomycota</taxon>
        <taxon>Pezizomycotina</taxon>
        <taxon>Sordariomycetes</taxon>
        <taxon>Hypocreomycetidae</taxon>
        <taxon>Hypocreales</taxon>
        <taxon>Ophiocordycipitaceae</taxon>
        <taxon>Drechmeria</taxon>
    </lineage>
</organism>
<comment type="caution">
    <text evidence="9">The sequence shown here is derived from an EMBL/GenBank/DDBJ whole genome shotgun (WGS) entry which is preliminary data.</text>
</comment>
<dbReference type="EC" id="6.3.5.1" evidence="7"/>
<dbReference type="InterPro" id="IPR014729">
    <property type="entry name" value="Rossmann-like_a/b/a_fold"/>
</dbReference>
<keyword evidence="10" id="KW-1185">Reference proteome</keyword>
<dbReference type="PANTHER" id="PTHR23090:SF9">
    <property type="entry name" value="GLUTAMINE-DEPENDENT NAD(+) SYNTHETASE"/>
    <property type="match status" value="1"/>
</dbReference>
<evidence type="ECO:0000313" key="9">
    <source>
        <dbReference type="EMBL" id="KYK56132.1"/>
    </source>
</evidence>
<evidence type="ECO:0000256" key="3">
    <source>
        <dbReference type="ARBA" id="ARBA00022598"/>
    </source>
</evidence>
<dbReference type="GeneID" id="63720742"/>
<dbReference type="AlphaFoldDB" id="A0A151GGD8"/>
<comment type="pathway">
    <text evidence="1 7">Cofactor biosynthesis; NAD(+) biosynthesis; NAD(+) from deamido-NAD(+) (L-Gln route): step 1/1.</text>
</comment>
<dbReference type="InterPro" id="IPR014445">
    <property type="entry name" value="Gln-dep_NAD_synthase"/>
</dbReference>
<comment type="similarity">
    <text evidence="2 7">In the C-terminal section; belongs to the NAD synthetase family.</text>
</comment>
<dbReference type="InterPro" id="IPR022310">
    <property type="entry name" value="NAD/GMP_synthase"/>
</dbReference>
<evidence type="ECO:0000256" key="4">
    <source>
        <dbReference type="ARBA" id="ARBA00022741"/>
    </source>
</evidence>
<dbReference type="HAMAP" id="MF_02090">
    <property type="entry name" value="NadE_glutamine_dep"/>
    <property type="match status" value="1"/>
</dbReference>
<dbReference type="PIRSF" id="PIRSF006630">
    <property type="entry name" value="NADS_GAT"/>
    <property type="match status" value="1"/>
</dbReference>
<dbReference type="UniPathway" id="UPA00253">
    <property type="reaction ID" value="UER00334"/>
</dbReference>
<name>A0A151GGD8_DRECN</name>
<protein>
    <recommendedName>
        <fullName evidence="7">Glutamine-dependent NAD(+) synthetase</fullName>
        <ecNumber evidence="7">6.3.5.1</ecNumber>
    </recommendedName>
    <alternativeName>
        <fullName evidence="7">NAD(+) synthase [glutamine-hydrolyzing]</fullName>
    </alternativeName>
</protein>
<dbReference type="PANTHER" id="PTHR23090">
    <property type="entry name" value="NH 3 /GLUTAMINE-DEPENDENT NAD + SYNTHETASE"/>
    <property type="match status" value="1"/>
</dbReference>
<dbReference type="FunFam" id="3.40.50.620:FF:000036">
    <property type="entry name" value="Glutamine-dependent NAD(+) synthetase"/>
    <property type="match status" value="1"/>
</dbReference>
<dbReference type="RefSeq" id="XP_040655484.1">
    <property type="nucleotide sequence ID" value="XM_040805380.1"/>
</dbReference>
<dbReference type="CDD" id="cd07570">
    <property type="entry name" value="GAT_Gln-NAD-synth"/>
    <property type="match status" value="1"/>
</dbReference>
<dbReference type="STRING" id="98403.A0A151GGD8"/>
<dbReference type="InterPro" id="IPR003010">
    <property type="entry name" value="C-N_Hydrolase"/>
</dbReference>
<feature type="domain" description="CN hydrolase" evidence="8">
    <location>
        <begin position="4"/>
        <end position="295"/>
    </location>
</feature>
<evidence type="ECO:0000256" key="6">
    <source>
        <dbReference type="ARBA" id="ARBA00023027"/>
    </source>
</evidence>
<evidence type="ECO:0000256" key="2">
    <source>
        <dbReference type="ARBA" id="ARBA00007145"/>
    </source>
</evidence>
<evidence type="ECO:0000256" key="1">
    <source>
        <dbReference type="ARBA" id="ARBA00005188"/>
    </source>
</evidence>
<dbReference type="InParanoid" id="A0A151GGD8"/>
<dbReference type="InterPro" id="IPR003694">
    <property type="entry name" value="NAD_synthase"/>
</dbReference>
<proteinExistence type="inferred from homology"/>
<sequence length="758" mass="85088">MAFVTVAAATLPSVPLDFQGNRDRIIESIRIAKAKGATLRTGPELEIPGYSCLDHHLEGDTVFHSWEVLAEIISDEACKGMLVDVGMGCRHRNVLYNCRVLCTYKRILFIRYSPLPLRFLVQLLILANGHRPKMSLANDGLYREARHFTAWVKKMQTETYYLESVIEKVTGQHTVPIGDAILSTLDTAVGCETCEEMFTPSSPSTYMSLNGCEIILNSSASHAELRKLRTRIELIANSTRKTGGCYVYANATGIDGEARMMFDGSSMVLLNGNVLEQGPQFSLSPVHVMTATFDIEEIRSFRCSMSRNVQGAAQPDYPRVEFDMRLSRPVNDVFLLDTIRISRPMQPRILDPMSEIWMSTSVFLWQCEPSQQHDLVRTNSAGFFLSLSGGLDSATVALFVYGMAKMVLASIEAGEETTLADLRRVTGVRDFRPETPHEIVNRLLTTCYTSTVNSSNETRSRAERLSEKLGAWHLSIPIDNIVESYHSLIKTALHFTPHYAVEGGTQAENLALQNLQARNRMVVQYTLAQLVTTARKLPRAGSALLVLTSGNVDEALRGYVTKYDASSGDIAPLGSISKNDAKQFQAWAREQWSLPMLTVCVPGPVPLDRQGHFAHFQQEFLEATPSAELLPLSAGVQDDESESEMGLTYDELSMFGILRKVEKLGPWSCYLRLLGLWKDKEGMTPVKIAEKCMRFFRHYSMQRHKSTILTPSVHLSAYNPDDNRADLRPFLYVVNWPFQFGKIREHAEELERMLKKKV</sequence>
<evidence type="ECO:0000256" key="5">
    <source>
        <dbReference type="ARBA" id="ARBA00022840"/>
    </source>
</evidence>
<dbReference type="SUPFAM" id="SSF56317">
    <property type="entry name" value="Carbon-nitrogen hydrolase"/>
    <property type="match status" value="1"/>
</dbReference>
<keyword evidence="4 7" id="KW-0547">Nucleotide-binding</keyword>
<dbReference type="Gene3D" id="3.40.50.620">
    <property type="entry name" value="HUPs"/>
    <property type="match status" value="1"/>
</dbReference>
<dbReference type="Pfam" id="PF00795">
    <property type="entry name" value="CN_hydrolase"/>
    <property type="match status" value="1"/>
</dbReference>
<gene>
    <name evidence="9" type="ORF">DCS_08099</name>
</gene>
<dbReference type="InterPro" id="IPR036526">
    <property type="entry name" value="C-N_Hydrolase_sf"/>
</dbReference>
<dbReference type="Pfam" id="PF02540">
    <property type="entry name" value="NAD_synthase"/>
    <property type="match status" value="1"/>
</dbReference>
<dbReference type="GO" id="GO:0005634">
    <property type="term" value="C:nucleus"/>
    <property type="evidence" value="ECO:0007669"/>
    <property type="project" value="EnsemblFungi"/>
</dbReference>
<evidence type="ECO:0000313" key="10">
    <source>
        <dbReference type="Proteomes" id="UP000076580"/>
    </source>
</evidence>
<comment type="catalytic activity">
    <reaction evidence="7">
        <text>deamido-NAD(+) + L-glutamine + ATP + H2O = L-glutamate + AMP + diphosphate + NAD(+) + H(+)</text>
        <dbReference type="Rhea" id="RHEA:24384"/>
        <dbReference type="ChEBI" id="CHEBI:15377"/>
        <dbReference type="ChEBI" id="CHEBI:15378"/>
        <dbReference type="ChEBI" id="CHEBI:29985"/>
        <dbReference type="ChEBI" id="CHEBI:30616"/>
        <dbReference type="ChEBI" id="CHEBI:33019"/>
        <dbReference type="ChEBI" id="CHEBI:57540"/>
        <dbReference type="ChEBI" id="CHEBI:58359"/>
        <dbReference type="ChEBI" id="CHEBI:58437"/>
        <dbReference type="ChEBI" id="CHEBI:456215"/>
        <dbReference type="EC" id="6.3.5.1"/>
    </reaction>
</comment>
<dbReference type="PROSITE" id="PS50263">
    <property type="entry name" value="CN_HYDROLASE"/>
    <property type="match status" value="1"/>
</dbReference>
<evidence type="ECO:0000259" key="8">
    <source>
        <dbReference type="PROSITE" id="PS50263"/>
    </source>
</evidence>
<dbReference type="FunCoup" id="A0A151GGD8">
    <property type="interactions" value="707"/>
</dbReference>
<dbReference type="EMBL" id="LAYC01000003">
    <property type="protein sequence ID" value="KYK56132.1"/>
    <property type="molecule type" value="Genomic_DNA"/>
</dbReference>
<dbReference type="GO" id="GO:0005524">
    <property type="term" value="F:ATP binding"/>
    <property type="evidence" value="ECO:0007669"/>
    <property type="project" value="UniProtKB-UniRule"/>
</dbReference>
<dbReference type="GO" id="GO:0034354">
    <property type="term" value="P:'de novo' NAD+ biosynthetic process from L-tryptophan"/>
    <property type="evidence" value="ECO:0007669"/>
    <property type="project" value="EnsemblFungi"/>
</dbReference>
<dbReference type="SUPFAM" id="SSF52402">
    <property type="entry name" value="Adenine nucleotide alpha hydrolases-like"/>
    <property type="match status" value="1"/>
</dbReference>
<dbReference type="GO" id="GO:0003952">
    <property type="term" value="F:NAD+ synthase (glutamine-hydrolyzing) activity"/>
    <property type="evidence" value="ECO:0007669"/>
    <property type="project" value="UniProtKB-UniRule"/>
</dbReference>
<dbReference type="GO" id="GO:0004359">
    <property type="term" value="F:glutaminase activity"/>
    <property type="evidence" value="ECO:0007669"/>
    <property type="project" value="EnsemblFungi"/>
</dbReference>